<feature type="transmembrane region" description="Helical" evidence="1">
    <location>
        <begin position="374"/>
        <end position="395"/>
    </location>
</feature>
<feature type="transmembrane region" description="Helical" evidence="1">
    <location>
        <begin position="307"/>
        <end position="330"/>
    </location>
</feature>
<keyword evidence="2" id="KW-0732">Signal</keyword>
<feature type="transmembrane region" description="Helical" evidence="1">
    <location>
        <begin position="342"/>
        <end position="367"/>
    </location>
</feature>
<feature type="transmembrane region" description="Helical" evidence="1">
    <location>
        <begin position="263"/>
        <end position="281"/>
    </location>
</feature>
<dbReference type="EMBL" id="JBIQWL010000001">
    <property type="protein sequence ID" value="MFH8249070.1"/>
    <property type="molecule type" value="Genomic_DNA"/>
</dbReference>
<proteinExistence type="predicted"/>
<dbReference type="Pfam" id="PF13795">
    <property type="entry name" value="HupE_UreJ_2"/>
    <property type="match status" value="1"/>
</dbReference>
<evidence type="ECO:0000313" key="3">
    <source>
        <dbReference type="EMBL" id="MFH8249070.1"/>
    </source>
</evidence>
<comment type="caution">
    <text evidence="3">The sequence shown here is derived from an EMBL/GenBank/DDBJ whole genome shotgun (WGS) entry which is preliminary data.</text>
</comment>
<organism evidence="3 4">
    <name type="scientific">Microbacterium alkaliflavum</name>
    <dbReference type="NCBI Taxonomy" id="3248839"/>
    <lineage>
        <taxon>Bacteria</taxon>
        <taxon>Bacillati</taxon>
        <taxon>Actinomycetota</taxon>
        <taxon>Actinomycetes</taxon>
        <taxon>Micrococcales</taxon>
        <taxon>Microbacteriaceae</taxon>
        <taxon>Microbacterium</taxon>
    </lineage>
</organism>
<evidence type="ECO:0000256" key="2">
    <source>
        <dbReference type="SAM" id="SignalP"/>
    </source>
</evidence>
<protein>
    <submittedName>
        <fullName evidence="3">HupE/UreJ family protein</fullName>
    </submittedName>
</protein>
<feature type="transmembrane region" description="Helical" evidence="1">
    <location>
        <begin position="203"/>
        <end position="227"/>
    </location>
</feature>
<keyword evidence="1" id="KW-1133">Transmembrane helix</keyword>
<keyword evidence="4" id="KW-1185">Reference proteome</keyword>
<accession>A0ABW7Q2K9</accession>
<reference evidence="3 4" key="1">
    <citation type="submission" date="2024-09" db="EMBL/GenBank/DDBJ databases">
        <authorList>
            <person name="Pan X."/>
        </authorList>
    </citation>
    <scope>NUCLEOTIDE SEQUENCE [LARGE SCALE GENOMIC DNA]</scope>
    <source>
        <strain evidence="3 4">B2969</strain>
    </source>
</reference>
<gene>
    <name evidence="3" type="ORF">ACH3VR_01720</name>
</gene>
<sequence>MPLARVVLALSALVAALTATTFLSAPALAHGFSSVVYVDASESGDDTVRTTIDLEYDLLVVSVAENEGAPTFFDDGMDAFDYGDETEQAAALQAHADEIVSYVTKRFAVSSAAATCEPEPSDDIALTSHDDVPYAAVTLDWRCEPAAAHEFRSTLFPDEESYVQGTITILEYDVDGRSGSASLTSDAPTFSTDQPVIERFGNFFVLGAEHLLFGIDHILFLLALIVGSRRLRDVVLAATAFTVAHSVTFIMAALGVVTVPAALVEPAIALSIAVVAIWYLWRVWRERKDPLAEVKRASKTGFDTADWARLLVVFLFGLMHGLGFASALGIDEPFSWPLLGSLLVFNVGIEAVQLTSILTIFPILMLLRRRTPKTGLLVGVLVASAVAVMGLIWFVQRVLGIG</sequence>
<dbReference type="Proteomes" id="UP001610861">
    <property type="component" value="Unassembled WGS sequence"/>
</dbReference>
<evidence type="ECO:0000256" key="1">
    <source>
        <dbReference type="SAM" id="Phobius"/>
    </source>
</evidence>
<name>A0ABW7Q2K9_9MICO</name>
<feature type="transmembrane region" description="Helical" evidence="1">
    <location>
        <begin position="234"/>
        <end position="257"/>
    </location>
</feature>
<evidence type="ECO:0000313" key="4">
    <source>
        <dbReference type="Proteomes" id="UP001610861"/>
    </source>
</evidence>
<keyword evidence="1" id="KW-0472">Membrane</keyword>
<dbReference type="RefSeq" id="WP_396639020.1">
    <property type="nucleotide sequence ID" value="NZ_JBIQWL010000001.1"/>
</dbReference>
<dbReference type="InterPro" id="IPR032809">
    <property type="entry name" value="Put_HupE_UreJ"/>
</dbReference>
<feature type="chain" id="PRO_5046402229" evidence="2">
    <location>
        <begin position="30"/>
        <end position="402"/>
    </location>
</feature>
<feature type="signal peptide" evidence="2">
    <location>
        <begin position="1"/>
        <end position="29"/>
    </location>
</feature>
<keyword evidence="1" id="KW-0812">Transmembrane</keyword>